<feature type="domain" description="Cation efflux protein transmembrane" evidence="10">
    <location>
        <begin position="322"/>
        <end position="519"/>
    </location>
</feature>
<keyword evidence="12" id="KW-1185">Reference proteome</keyword>
<dbReference type="InterPro" id="IPR058533">
    <property type="entry name" value="Cation_efflux_TM"/>
</dbReference>
<evidence type="ECO:0000256" key="6">
    <source>
        <dbReference type="ARBA" id="ARBA00023065"/>
    </source>
</evidence>
<organism evidence="11 12">
    <name type="scientific">Diplodia seriata</name>
    <dbReference type="NCBI Taxonomy" id="420778"/>
    <lineage>
        <taxon>Eukaryota</taxon>
        <taxon>Fungi</taxon>
        <taxon>Dikarya</taxon>
        <taxon>Ascomycota</taxon>
        <taxon>Pezizomycotina</taxon>
        <taxon>Dothideomycetes</taxon>
        <taxon>Dothideomycetes incertae sedis</taxon>
        <taxon>Botryosphaeriales</taxon>
        <taxon>Botryosphaeriaceae</taxon>
        <taxon>Diplodia</taxon>
    </lineage>
</organism>
<gene>
    <name evidence="11" type="primary">MSC2</name>
    <name evidence="11" type="ORF">SLS55_009508</name>
</gene>
<feature type="transmembrane region" description="Helical" evidence="8">
    <location>
        <begin position="466"/>
        <end position="486"/>
    </location>
</feature>
<comment type="subcellular location">
    <subcellularLocation>
        <location evidence="8">Endoplasmic reticulum membrane</location>
        <topology evidence="8">Multi-pass membrane protein</topology>
    </subcellularLocation>
    <subcellularLocation>
        <location evidence="1">Membrane</location>
        <topology evidence="1">Multi-pass membrane protein</topology>
    </subcellularLocation>
</comment>
<evidence type="ECO:0000259" key="10">
    <source>
        <dbReference type="Pfam" id="PF01545"/>
    </source>
</evidence>
<feature type="transmembrane region" description="Helical" evidence="8">
    <location>
        <begin position="320"/>
        <end position="339"/>
    </location>
</feature>
<dbReference type="GeneID" id="92013593"/>
<comment type="caution">
    <text evidence="11">The sequence shown here is derived from an EMBL/GenBank/DDBJ whole genome shotgun (WGS) entry which is preliminary data.</text>
</comment>
<dbReference type="RefSeq" id="XP_066628855.1">
    <property type="nucleotide sequence ID" value="XM_066780909.1"/>
</dbReference>
<keyword evidence="8" id="KW-0256">Endoplasmic reticulum</keyword>
<keyword evidence="3 8" id="KW-0813">Transport</keyword>
<keyword evidence="5 8" id="KW-1133">Transmembrane helix</keyword>
<dbReference type="EMBL" id="JAJVCZ030000010">
    <property type="protein sequence ID" value="KAL0254984.1"/>
    <property type="molecule type" value="Genomic_DNA"/>
</dbReference>
<evidence type="ECO:0000256" key="7">
    <source>
        <dbReference type="ARBA" id="ARBA00023136"/>
    </source>
</evidence>
<dbReference type="NCBIfam" id="TIGR01297">
    <property type="entry name" value="CDF"/>
    <property type="match status" value="1"/>
</dbReference>
<dbReference type="Gene3D" id="1.20.1510.10">
    <property type="entry name" value="Cation efflux protein transmembrane domain"/>
    <property type="match status" value="1"/>
</dbReference>
<feature type="region of interest" description="Disordered" evidence="9">
    <location>
        <begin position="1"/>
        <end position="38"/>
    </location>
</feature>
<dbReference type="PANTHER" id="PTHR45755">
    <property type="match status" value="1"/>
</dbReference>
<reference evidence="11 12" key="1">
    <citation type="submission" date="2024-02" db="EMBL/GenBank/DDBJ databases">
        <title>De novo assembly and annotation of 12 fungi associated with fruit tree decline syndrome in Ontario, Canada.</title>
        <authorList>
            <person name="Sulman M."/>
            <person name="Ellouze W."/>
            <person name="Ilyukhin E."/>
        </authorList>
    </citation>
    <scope>NUCLEOTIDE SEQUENCE [LARGE SCALE GENOMIC DNA]</scope>
    <source>
        <strain evidence="11 12">FDS-637</strain>
    </source>
</reference>
<sequence length="605" mass="64702">MNGRPSLRPRGESDLGRPASVGPVETSSGYGFPPVGKHTEDTVPASRAVAILTGALVPLPYVLASLAFATRPQSSSPGAESDSALDRLRASVSEEAPPVHLAQPPNRSPLLETCVLASGTLLLTALLAKTKPHARPLDRRRAKYADKGESARALGQIKQLAKTTLGVGLPFYAAAQLGGVRAGVVLLTAIAHGLCGANASYAAPRPLLAVQRLFQEKQLLCAYFGLGLICDMMGFSASMSAWQLVTGYLALATAIFVLPPPMPISVHTIPPPPQANGINGGLSPLIESPEKVPVALSSFSNVEAGGVLHSIIVEKDSRRIAYFGCLNLAFMAVQFFYGFVTGSLGLLTDSIHMFFDCAGLAVGLIAAVMSKWPPNARFPYGYGKVDTLSGFANGIFLILVSFEIILDAFERIWEGHELRRLDELLIVSVLGLIVNIVGLTAMGHAHAHGHGGHDHHHHGDENMHGIFLHIMADALGSVAVIISTLLTKWNGWSGWDPLASSIIALLIFFSALPLTMGSGMRLLLCNNQQVEDALKDVLRDLNSIRGVVSYKQHILGVIHVIASKTADIEDVRQRTVSFLAEKRLNVFVHVEREGDRCWCGGGQNF</sequence>
<evidence type="ECO:0000256" key="5">
    <source>
        <dbReference type="ARBA" id="ARBA00022989"/>
    </source>
</evidence>
<comment type="caution">
    <text evidence="8">Lacks conserved residue(s) required for the propagation of feature annotation.</text>
</comment>
<feature type="transmembrane region" description="Helical" evidence="8">
    <location>
        <begin position="424"/>
        <end position="445"/>
    </location>
</feature>
<evidence type="ECO:0000256" key="8">
    <source>
        <dbReference type="RuleBase" id="RU369017"/>
    </source>
</evidence>
<dbReference type="InterPro" id="IPR045316">
    <property type="entry name" value="Msc2-like"/>
</dbReference>
<feature type="transmembrane region" description="Helical" evidence="8">
    <location>
        <begin position="241"/>
        <end position="258"/>
    </location>
</feature>
<accession>A0ABR3C2X3</accession>
<evidence type="ECO:0000256" key="3">
    <source>
        <dbReference type="ARBA" id="ARBA00022448"/>
    </source>
</evidence>
<proteinExistence type="inferred from homology"/>
<feature type="transmembrane region" description="Helical" evidence="8">
    <location>
        <begin position="351"/>
        <end position="369"/>
    </location>
</feature>
<dbReference type="SUPFAM" id="SSF161111">
    <property type="entry name" value="Cation efflux protein transmembrane domain-like"/>
    <property type="match status" value="1"/>
</dbReference>
<evidence type="ECO:0000313" key="12">
    <source>
        <dbReference type="Proteomes" id="UP001430584"/>
    </source>
</evidence>
<feature type="transmembrane region" description="Helical" evidence="8">
    <location>
        <begin position="390"/>
        <end position="409"/>
    </location>
</feature>
<comment type="function">
    <text evidence="8">Functions as a zinc transporter.</text>
</comment>
<dbReference type="Pfam" id="PF01545">
    <property type="entry name" value="Cation_efflux"/>
    <property type="match status" value="1"/>
</dbReference>
<evidence type="ECO:0000256" key="1">
    <source>
        <dbReference type="ARBA" id="ARBA00004141"/>
    </source>
</evidence>
<name>A0ABR3C2X3_9PEZI</name>
<evidence type="ECO:0000313" key="11">
    <source>
        <dbReference type="EMBL" id="KAL0254984.1"/>
    </source>
</evidence>
<dbReference type="InterPro" id="IPR027469">
    <property type="entry name" value="Cation_efflux_TMD_sf"/>
</dbReference>
<evidence type="ECO:0000256" key="9">
    <source>
        <dbReference type="SAM" id="MobiDB-lite"/>
    </source>
</evidence>
<evidence type="ECO:0000256" key="2">
    <source>
        <dbReference type="ARBA" id="ARBA00008873"/>
    </source>
</evidence>
<evidence type="ECO:0000256" key="4">
    <source>
        <dbReference type="ARBA" id="ARBA00022692"/>
    </source>
</evidence>
<dbReference type="InterPro" id="IPR002524">
    <property type="entry name" value="Cation_efflux"/>
</dbReference>
<keyword evidence="7 8" id="KW-0472">Membrane</keyword>
<keyword evidence="4 8" id="KW-0812">Transmembrane</keyword>
<dbReference type="PANTHER" id="PTHR45755:SF4">
    <property type="entry name" value="ZINC TRANSPORTER 7"/>
    <property type="match status" value="1"/>
</dbReference>
<comment type="similarity">
    <text evidence="2 8">Belongs to the cation diffusion facilitator (CDF) transporter (TC 2.A.4) family. SLC30A subfamily.</text>
</comment>
<dbReference type="Proteomes" id="UP001430584">
    <property type="component" value="Unassembled WGS sequence"/>
</dbReference>
<protein>
    <recommendedName>
        <fullName evidence="8">Zinc transporter</fullName>
    </recommendedName>
</protein>
<keyword evidence="6 8" id="KW-0406">Ion transport</keyword>
<feature type="transmembrane region" description="Helical" evidence="8">
    <location>
        <begin position="498"/>
        <end position="516"/>
    </location>
</feature>